<organism evidence="2 3">
    <name type="scientific">Candidatus Neomicrothrix subdominans</name>
    <dbReference type="NCBI Taxonomy" id="2954438"/>
    <lineage>
        <taxon>Bacteria</taxon>
        <taxon>Bacillati</taxon>
        <taxon>Actinomycetota</taxon>
        <taxon>Acidimicrobiia</taxon>
        <taxon>Acidimicrobiales</taxon>
        <taxon>Microthrixaceae</taxon>
        <taxon>Candidatus Neomicrothrix</taxon>
    </lineage>
</organism>
<protein>
    <submittedName>
        <fullName evidence="2">MarR family transcriptional regulator</fullName>
    </submittedName>
</protein>
<proteinExistence type="predicted"/>
<feature type="domain" description="HTH marR-type" evidence="1">
    <location>
        <begin position="9"/>
        <end position="145"/>
    </location>
</feature>
<dbReference type="InterPro" id="IPR000835">
    <property type="entry name" value="HTH_MarR-typ"/>
</dbReference>
<comment type="caution">
    <text evidence="2">The sequence shown here is derived from an EMBL/GenBank/DDBJ whole genome shotgun (WGS) entry which is preliminary data.</text>
</comment>
<dbReference type="Proteomes" id="UP000727993">
    <property type="component" value="Unassembled WGS sequence"/>
</dbReference>
<dbReference type="InterPro" id="IPR039422">
    <property type="entry name" value="MarR/SlyA-like"/>
</dbReference>
<dbReference type="PROSITE" id="PS50995">
    <property type="entry name" value="HTH_MARR_2"/>
    <property type="match status" value="1"/>
</dbReference>
<reference evidence="2 3" key="1">
    <citation type="submission" date="2020-10" db="EMBL/GenBank/DDBJ databases">
        <title>Connecting structure to function with the recovery of over 1000 high-quality activated sludge metagenome-assembled genomes encoding full-length rRNA genes using long-read sequencing.</title>
        <authorList>
            <person name="Singleton C.M."/>
            <person name="Petriglieri F."/>
            <person name="Kristensen J.M."/>
            <person name="Kirkegaard R.H."/>
            <person name="Michaelsen T.Y."/>
            <person name="Andersen M.H."/>
            <person name="Karst S.M."/>
            <person name="Dueholm M.S."/>
            <person name="Nielsen P.H."/>
            <person name="Albertsen M."/>
        </authorList>
    </citation>
    <scope>NUCLEOTIDE SEQUENCE [LARGE SCALE GENOMIC DNA]</scope>
    <source>
        <strain evidence="2">Lyne_18-Q3-R50-59_MAXAC.006</strain>
    </source>
</reference>
<evidence type="ECO:0000313" key="2">
    <source>
        <dbReference type="EMBL" id="MBK9295474.1"/>
    </source>
</evidence>
<dbReference type="GO" id="GO:0003700">
    <property type="term" value="F:DNA-binding transcription factor activity"/>
    <property type="evidence" value="ECO:0007669"/>
    <property type="project" value="InterPro"/>
</dbReference>
<dbReference type="AlphaFoldDB" id="A0A936NAU5"/>
<dbReference type="PANTHER" id="PTHR33164">
    <property type="entry name" value="TRANSCRIPTIONAL REGULATOR, MARR FAMILY"/>
    <property type="match status" value="1"/>
</dbReference>
<evidence type="ECO:0000313" key="3">
    <source>
        <dbReference type="Proteomes" id="UP000727993"/>
    </source>
</evidence>
<dbReference type="GO" id="GO:0006950">
    <property type="term" value="P:response to stress"/>
    <property type="evidence" value="ECO:0007669"/>
    <property type="project" value="TreeGrafter"/>
</dbReference>
<dbReference type="InterPro" id="IPR036388">
    <property type="entry name" value="WH-like_DNA-bd_sf"/>
</dbReference>
<name>A0A936NAU5_9ACTN</name>
<dbReference type="Pfam" id="PF01047">
    <property type="entry name" value="MarR"/>
    <property type="match status" value="1"/>
</dbReference>
<dbReference type="InterPro" id="IPR036390">
    <property type="entry name" value="WH_DNA-bd_sf"/>
</dbReference>
<dbReference type="SMART" id="SM00347">
    <property type="entry name" value="HTH_MARR"/>
    <property type="match status" value="1"/>
</dbReference>
<dbReference type="PANTHER" id="PTHR33164:SF43">
    <property type="entry name" value="HTH-TYPE TRANSCRIPTIONAL REPRESSOR YETL"/>
    <property type="match status" value="1"/>
</dbReference>
<accession>A0A936NAU5</accession>
<dbReference type="Gene3D" id="1.10.10.10">
    <property type="entry name" value="Winged helix-like DNA-binding domain superfamily/Winged helix DNA-binding domain"/>
    <property type="match status" value="1"/>
</dbReference>
<gene>
    <name evidence="2" type="ORF">IPN02_01080</name>
</gene>
<dbReference type="EMBL" id="JADJZA010000001">
    <property type="protein sequence ID" value="MBK9295474.1"/>
    <property type="molecule type" value="Genomic_DNA"/>
</dbReference>
<evidence type="ECO:0000259" key="1">
    <source>
        <dbReference type="PROSITE" id="PS50995"/>
    </source>
</evidence>
<sequence length="158" mass="17603">MAPPFSDTRWDTFGLLKEAYLALDQRFAEVTERIVPVDRSVVDLLVRLARSPQQRARPTDLARGLSMVPSHITRCLEEAERRGLIERCAHPSDGRSTLIVLALAGEELLSQLEGPLADARDRFIHGLLGERDVAELERLTRTLRNHAQGEAGRSPDGT</sequence>
<dbReference type="SUPFAM" id="SSF46785">
    <property type="entry name" value="Winged helix' DNA-binding domain"/>
    <property type="match status" value="1"/>
</dbReference>